<dbReference type="RefSeq" id="WP_020581162.1">
    <property type="nucleotide sequence ID" value="NZ_JOJP01000001.1"/>
</dbReference>
<name>A0A081K821_9GAMM</name>
<keyword evidence="1" id="KW-0812">Transmembrane</keyword>
<keyword evidence="3" id="KW-1185">Reference proteome</keyword>
<feature type="transmembrane region" description="Helical" evidence="1">
    <location>
        <begin position="115"/>
        <end position="134"/>
    </location>
</feature>
<evidence type="ECO:0000256" key="1">
    <source>
        <dbReference type="SAM" id="Phobius"/>
    </source>
</evidence>
<evidence type="ECO:0000313" key="2">
    <source>
        <dbReference type="EMBL" id="KEI70297.1"/>
    </source>
</evidence>
<feature type="transmembrane region" description="Helical" evidence="1">
    <location>
        <begin position="76"/>
        <end position="103"/>
    </location>
</feature>
<keyword evidence="1" id="KW-1133">Transmembrane helix</keyword>
<reference evidence="2 3" key="1">
    <citation type="submission" date="2014-06" db="EMBL/GenBank/DDBJ databases">
        <title>Whole Genome Sequences of Three Symbiotic Endozoicomonas Bacteria.</title>
        <authorList>
            <person name="Neave M.J."/>
            <person name="Apprill A."/>
            <person name="Voolstra C.R."/>
        </authorList>
    </citation>
    <scope>NUCLEOTIDE SEQUENCE [LARGE SCALE GENOMIC DNA]</scope>
    <source>
        <strain evidence="2 3">DSM 22380</strain>
    </source>
</reference>
<dbReference type="STRING" id="305900.GV64_05695"/>
<accession>A0A081K821</accession>
<dbReference type="EMBL" id="JOJP01000001">
    <property type="protein sequence ID" value="KEI70297.1"/>
    <property type="molecule type" value="Genomic_DNA"/>
</dbReference>
<sequence>MLKAGLAGFAVYVSSMFNTIFVASRGSGWISNTIPQFIKVALSNMTLEILFLHLPYYFVGIYVYKLIARSTLFKKMLVITLLILPVLDTVIFRGLTFSIFAFPLAFGYGVSEVKAIALVYSVYAIFLAWGLYNLNRRPSEENRQEE</sequence>
<comment type="caution">
    <text evidence="2">The sequence shown here is derived from an EMBL/GenBank/DDBJ whole genome shotgun (WGS) entry which is preliminary data.</text>
</comment>
<organism evidence="2 3">
    <name type="scientific">Endozoicomonas elysicola</name>
    <dbReference type="NCBI Taxonomy" id="305900"/>
    <lineage>
        <taxon>Bacteria</taxon>
        <taxon>Pseudomonadati</taxon>
        <taxon>Pseudomonadota</taxon>
        <taxon>Gammaproteobacteria</taxon>
        <taxon>Oceanospirillales</taxon>
        <taxon>Endozoicomonadaceae</taxon>
        <taxon>Endozoicomonas</taxon>
    </lineage>
</organism>
<gene>
    <name evidence="2" type="ORF">GV64_05695</name>
</gene>
<dbReference type="AlphaFoldDB" id="A0A081K821"/>
<proteinExistence type="predicted"/>
<protein>
    <submittedName>
        <fullName evidence="2">Uncharacterized protein</fullName>
    </submittedName>
</protein>
<feature type="transmembrane region" description="Helical" evidence="1">
    <location>
        <begin position="47"/>
        <end position="64"/>
    </location>
</feature>
<evidence type="ECO:0000313" key="3">
    <source>
        <dbReference type="Proteomes" id="UP000027997"/>
    </source>
</evidence>
<dbReference type="Proteomes" id="UP000027997">
    <property type="component" value="Unassembled WGS sequence"/>
</dbReference>
<keyword evidence="1" id="KW-0472">Membrane</keyword>